<keyword evidence="3" id="KW-1185">Reference proteome</keyword>
<reference evidence="2 3" key="1">
    <citation type="submission" date="2020-08" db="EMBL/GenBank/DDBJ databases">
        <title>Sequencing the genomes of 1000 actinobacteria strains.</title>
        <authorList>
            <person name="Klenk H.-P."/>
        </authorList>
    </citation>
    <scope>NUCLEOTIDE SEQUENCE [LARGE SCALE GENOMIC DNA]</scope>
    <source>
        <strain evidence="2 3">DSM 23974</strain>
    </source>
</reference>
<feature type="region of interest" description="Disordered" evidence="1">
    <location>
        <begin position="73"/>
        <end position="94"/>
    </location>
</feature>
<protein>
    <recommendedName>
        <fullName evidence="4">DUF3263 domain-containing protein</fullName>
    </recommendedName>
</protein>
<feature type="compositionally biased region" description="Low complexity" evidence="1">
    <location>
        <begin position="81"/>
        <end position="94"/>
    </location>
</feature>
<evidence type="ECO:0000313" key="3">
    <source>
        <dbReference type="Proteomes" id="UP000540191"/>
    </source>
</evidence>
<proteinExistence type="predicted"/>
<sequence length="94" mass="10862">MSSASRDQLSEQERAILRLEEQRFRYSGAKDRAIRDRTGLTPTAYYQVLNALLDRQASMAYRPLLVQRLRAMRGTRRRAVRPSPSLQPSPSQEN</sequence>
<name>A0A7W7GJS0_9MICC</name>
<comment type="caution">
    <text evidence="2">The sequence shown here is derived from an EMBL/GenBank/DDBJ whole genome shotgun (WGS) entry which is preliminary data.</text>
</comment>
<organism evidence="2 3">
    <name type="scientific">Micrococcus cohnii</name>
    <dbReference type="NCBI Taxonomy" id="993416"/>
    <lineage>
        <taxon>Bacteria</taxon>
        <taxon>Bacillati</taxon>
        <taxon>Actinomycetota</taxon>
        <taxon>Actinomycetes</taxon>
        <taxon>Micrococcales</taxon>
        <taxon>Micrococcaceae</taxon>
        <taxon>Micrococcus</taxon>
    </lineage>
</organism>
<evidence type="ECO:0000256" key="1">
    <source>
        <dbReference type="SAM" id="MobiDB-lite"/>
    </source>
</evidence>
<dbReference type="Pfam" id="PF11662">
    <property type="entry name" value="DUF3263"/>
    <property type="match status" value="1"/>
</dbReference>
<dbReference type="InterPro" id="IPR021678">
    <property type="entry name" value="DUF3263"/>
</dbReference>
<dbReference type="EMBL" id="JACHNA010000001">
    <property type="protein sequence ID" value="MBB4734511.1"/>
    <property type="molecule type" value="Genomic_DNA"/>
</dbReference>
<evidence type="ECO:0008006" key="4">
    <source>
        <dbReference type="Google" id="ProtNLM"/>
    </source>
</evidence>
<dbReference type="RefSeq" id="WP_158495372.1">
    <property type="nucleotide sequence ID" value="NZ_JACHNA010000001.1"/>
</dbReference>
<dbReference type="AlphaFoldDB" id="A0A7W7GJS0"/>
<gene>
    <name evidence="2" type="ORF">HDA30_000019</name>
</gene>
<accession>A0A7W7GJS0</accession>
<dbReference type="Proteomes" id="UP000540191">
    <property type="component" value="Unassembled WGS sequence"/>
</dbReference>
<evidence type="ECO:0000313" key="2">
    <source>
        <dbReference type="EMBL" id="MBB4734511.1"/>
    </source>
</evidence>